<protein>
    <submittedName>
        <fullName evidence="1">Uncharacterized protein</fullName>
    </submittedName>
</protein>
<proteinExistence type="predicted"/>
<comment type="caution">
    <text evidence="1">The sequence shown here is derived from an EMBL/GenBank/DDBJ whole genome shotgun (WGS) entry which is preliminary data.</text>
</comment>
<organism evidence="1 2">
    <name type="scientific">Deinococcus yavapaiensis KR-236</name>
    <dbReference type="NCBI Taxonomy" id="694435"/>
    <lineage>
        <taxon>Bacteria</taxon>
        <taxon>Thermotogati</taxon>
        <taxon>Deinococcota</taxon>
        <taxon>Deinococci</taxon>
        <taxon>Deinococcales</taxon>
        <taxon>Deinococcaceae</taxon>
        <taxon>Deinococcus</taxon>
    </lineage>
</organism>
<accession>A0A318SFT0</accession>
<gene>
    <name evidence="1" type="ORF">DES52_1382</name>
</gene>
<sequence>MNDFDLRDELRFTATVQAYKRGLPEAHSPDPLTALIDVR</sequence>
<dbReference type="EMBL" id="QJSX01000038">
    <property type="protein sequence ID" value="PYE47916.1"/>
    <property type="molecule type" value="Genomic_DNA"/>
</dbReference>
<name>A0A318SFT0_9DEIO</name>
<keyword evidence="2" id="KW-1185">Reference proteome</keyword>
<reference evidence="1 2" key="1">
    <citation type="submission" date="2018-06" db="EMBL/GenBank/DDBJ databases">
        <title>Genomic Encyclopedia of Type Strains, Phase IV (KMG-IV): sequencing the most valuable type-strain genomes for metagenomic binning, comparative biology and taxonomic classification.</title>
        <authorList>
            <person name="Goeker M."/>
        </authorList>
    </citation>
    <scope>NUCLEOTIDE SEQUENCE [LARGE SCALE GENOMIC DNA]</scope>
    <source>
        <strain evidence="1 2">DSM 18048</strain>
    </source>
</reference>
<evidence type="ECO:0000313" key="2">
    <source>
        <dbReference type="Proteomes" id="UP000248326"/>
    </source>
</evidence>
<dbReference type="Proteomes" id="UP000248326">
    <property type="component" value="Unassembled WGS sequence"/>
</dbReference>
<dbReference type="AlphaFoldDB" id="A0A318SFT0"/>
<evidence type="ECO:0000313" key="1">
    <source>
        <dbReference type="EMBL" id="PYE47916.1"/>
    </source>
</evidence>